<dbReference type="Proteomes" id="UP000306740">
    <property type="component" value="Unassembled WGS sequence"/>
</dbReference>
<dbReference type="RefSeq" id="WP_139105726.1">
    <property type="nucleotide sequence ID" value="NZ_VDFR01000042.1"/>
</dbReference>
<accession>A0A5C4MIF6</accession>
<name>A0A5C4MIF6_9ACTN</name>
<dbReference type="EMBL" id="VDFR01000042">
    <property type="protein sequence ID" value="TNC47754.1"/>
    <property type="molecule type" value="Genomic_DNA"/>
</dbReference>
<gene>
    <name evidence="2" type="ORF">FHE65_08810</name>
    <name evidence="1" type="ORF">FHE65_23825</name>
</gene>
<organism evidence="1 3">
    <name type="scientific">Mumia zhuanghuii</name>
    <dbReference type="NCBI Taxonomy" id="2585211"/>
    <lineage>
        <taxon>Bacteria</taxon>
        <taxon>Bacillati</taxon>
        <taxon>Actinomycetota</taxon>
        <taxon>Actinomycetes</taxon>
        <taxon>Propionibacteriales</taxon>
        <taxon>Nocardioidaceae</taxon>
        <taxon>Mumia</taxon>
    </lineage>
</organism>
<dbReference type="EMBL" id="VDFR01000113">
    <property type="protein sequence ID" value="TNC39572.1"/>
    <property type="molecule type" value="Genomic_DNA"/>
</dbReference>
<sequence>MATSRKIPRQLRRAIEAEQGERVLAAQQDVSERWHVGTDAALHLAADADHVRVPWEQVESLSWDAEAATVTVQWGAGDAIRRDVVAFADSGRLVELARERVDASIIARADERVGDGRDTVTVVARRSPARRGPITYSYVLDQGLSSDDVQVQEAAARALASVQDDLGVRGRAGADGVDEVR</sequence>
<evidence type="ECO:0000313" key="3">
    <source>
        <dbReference type="Proteomes" id="UP000306740"/>
    </source>
</evidence>
<proteinExistence type="predicted"/>
<comment type="caution">
    <text evidence="1">The sequence shown here is derived from an EMBL/GenBank/DDBJ whole genome shotgun (WGS) entry which is preliminary data.</text>
</comment>
<dbReference type="AlphaFoldDB" id="A0A5C4MIF6"/>
<protein>
    <submittedName>
        <fullName evidence="1">Uncharacterized protein</fullName>
    </submittedName>
</protein>
<evidence type="ECO:0000313" key="2">
    <source>
        <dbReference type="EMBL" id="TNC47754.1"/>
    </source>
</evidence>
<dbReference type="OrthoDB" id="5144898at2"/>
<reference evidence="1 3" key="1">
    <citation type="submission" date="2019-05" db="EMBL/GenBank/DDBJ databases">
        <title>Mumia sp. nov., isolated from the intestinal contents of plateau pika (Ochotona curzoniae) in the Qinghai-Tibet plateau of China.</title>
        <authorList>
            <person name="Tian Z."/>
        </authorList>
    </citation>
    <scope>NUCLEOTIDE SEQUENCE [LARGE SCALE GENOMIC DNA]</scope>
    <source>
        <strain evidence="3">527</strain>
        <strain evidence="1">Z527</strain>
    </source>
</reference>
<evidence type="ECO:0000313" key="1">
    <source>
        <dbReference type="EMBL" id="TNC39572.1"/>
    </source>
</evidence>